<dbReference type="InterPro" id="IPR050951">
    <property type="entry name" value="Retrovirus_Pol_polyprotein"/>
</dbReference>
<reference evidence="4" key="1">
    <citation type="submission" date="2022-03" db="EMBL/GenBank/DDBJ databases">
        <authorList>
            <person name="Tunstrom K."/>
        </authorList>
    </citation>
    <scope>NUCLEOTIDE SEQUENCE</scope>
</reference>
<dbReference type="Pfam" id="PF17919">
    <property type="entry name" value="RT_RNaseH_2"/>
    <property type="match status" value="1"/>
</dbReference>
<dbReference type="Pfam" id="PF00078">
    <property type="entry name" value="RVT_1"/>
    <property type="match status" value="1"/>
</dbReference>
<evidence type="ECO:0000313" key="4">
    <source>
        <dbReference type="EMBL" id="CAH2085410.1"/>
    </source>
</evidence>
<dbReference type="SUPFAM" id="SSF56672">
    <property type="entry name" value="DNA/RNA polymerases"/>
    <property type="match status" value="1"/>
</dbReference>
<dbReference type="InterPro" id="IPR043128">
    <property type="entry name" value="Rev_trsase/Diguanyl_cyclase"/>
</dbReference>
<feature type="domain" description="Reverse transcriptase" evidence="3">
    <location>
        <begin position="443"/>
        <end position="620"/>
    </location>
</feature>
<accession>A0AAU9TIS1</accession>
<dbReference type="Pfam" id="PF23055">
    <property type="entry name" value="DUF7041"/>
    <property type="match status" value="1"/>
</dbReference>
<name>A0AAU9TIS1_EUPED</name>
<proteinExistence type="predicted"/>
<evidence type="ECO:0000259" key="3">
    <source>
        <dbReference type="PROSITE" id="PS50878"/>
    </source>
</evidence>
<dbReference type="PANTHER" id="PTHR37984:SF5">
    <property type="entry name" value="PROTEIN NYNRIN-LIKE"/>
    <property type="match status" value="1"/>
</dbReference>
<dbReference type="PANTHER" id="PTHR37984">
    <property type="entry name" value="PROTEIN CBG26694"/>
    <property type="match status" value="1"/>
</dbReference>
<dbReference type="InterPro" id="IPR041577">
    <property type="entry name" value="RT_RNaseH_2"/>
</dbReference>
<dbReference type="GO" id="GO:0071897">
    <property type="term" value="P:DNA biosynthetic process"/>
    <property type="evidence" value="ECO:0007669"/>
    <property type="project" value="UniProtKB-ARBA"/>
</dbReference>
<dbReference type="GO" id="GO:0003824">
    <property type="term" value="F:catalytic activity"/>
    <property type="evidence" value="ECO:0007669"/>
    <property type="project" value="UniProtKB-KW"/>
</dbReference>
<evidence type="ECO:0000313" key="5">
    <source>
        <dbReference type="Proteomes" id="UP001153954"/>
    </source>
</evidence>
<evidence type="ECO:0000256" key="2">
    <source>
        <dbReference type="SAM" id="MobiDB-lite"/>
    </source>
</evidence>
<comment type="caution">
    <text evidence="4">The sequence shown here is derived from an EMBL/GenBank/DDBJ whole genome shotgun (WGS) entry which is preliminary data.</text>
</comment>
<organism evidence="4 5">
    <name type="scientific">Euphydryas editha</name>
    <name type="common">Edith's checkerspot</name>
    <dbReference type="NCBI Taxonomy" id="104508"/>
    <lineage>
        <taxon>Eukaryota</taxon>
        <taxon>Metazoa</taxon>
        <taxon>Ecdysozoa</taxon>
        <taxon>Arthropoda</taxon>
        <taxon>Hexapoda</taxon>
        <taxon>Insecta</taxon>
        <taxon>Pterygota</taxon>
        <taxon>Neoptera</taxon>
        <taxon>Endopterygota</taxon>
        <taxon>Lepidoptera</taxon>
        <taxon>Glossata</taxon>
        <taxon>Ditrysia</taxon>
        <taxon>Papilionoidea</taxon>
        <taxon>Nymphalidae</taxon>
        <taxon>Nymphalinae</taxon>
        <taxon>Euphydryas</taxon>
    </lineage>
</organism>
<keyword evidence="5" id="KW-1185">Reference proteome</keyword>
<dbReference type="CDD" id="cd01647">
    <property type="entry name" value="RT_LTR"/>
    <property type="match status" value="1"/>
</dbReference>
<dbReference type="FunFam" id="3.30.70.270:FF:000164">
    <property type="match status" value="1"/>
</dbReference>
<dbReference type="Gene3D" id="3.30.70.270">
    <property type="match status" value="2"/>
</dbReference>
<protein>
    <recommendedName>
        <fullName evidence="3">Reverse transcriptase domain-containing protein</fullName>
    </recommendedName>
</protein>
<gene>
    <name evidence="4" type="ORF">EEDITHA_LOCUS1887</name>
</gene>
<dbReference type="InterPro" id="IPR000477">
    <property type="entry name" value="RT_dom"/>
</dbReference>
<feature type="region of interest" description="Disordered" evidence="2">
    <location>
        <begin position="210"/>
        <end position="231"/>
    </location>
</feature>
<dbReference type="EMBL" id="CAKOGL010000004">
    <property type="protein sequence ID" value="CAH2085410.1"/>
    <property type="molecule type" value="Genomic_DNA"/>
</dbReference>
<dbReference type="AlphaFoldDB" id="A0AAU9TIS1"/>
<dbReference type="Proteomes" id="UP001153954">
    <property type="component" value="Unassembled WGS sequence"/>
</dbReference>
<dbReference type="InterPro" id="IPR043502">
    <property type="entry name" value="DNA/RNA_pol_sf"/>
</dbReference>
<dbReference type="PROSITE" id="PS50878">
    <property type="entry name" value="RT_POL"/>
    <property type="match status" value="1"/>
</dbReference>
<sequence length="906" mass="101496">MPDTNAPPSPSVEQIPQVSHISLKLPPFWPGRVVAWFAQAEANFEISGIKTDNTKYNHVLSVLPERVAADIEDILIDPPKENKYIFLKSELIRRLSASEEKRVNQLLSDVELGERKPSQFLRHLRSLAGSSLQDESILRQLWLRRLPQQVQAILAAQADLPLQKVAELADRIVEVSPITHSVFAANASVQDDPLQAINSRLDQLAKQVAAISSGRSRHRNNRSISRNRSKSSDRSVSDLCWYHRRFKSKANRCTKPCSWTPAENLKDNTGSDICCYPKSAIRGKLDIADYELKAANGSTIKTYGLLNLSLNLGLRRDFRWSFVIAEVGTAIIGSDFLAHYNLLPDCTNRRLVDAKTGLSSRGSVATVDQASVRAVIDNHSDSIYLKILMDFPDITRPPGVPREVKHDTVHRIITTDGPPVAARPRRLAPQKLKAAQKEFAEMMSAGTARPSKSPWSSPLHMAPKKDASWRPCGDYRALNARTVPDRYPVRHIGDFSQNLAGSSVFSTVDLVKAYQQIPVHKDDICKTAIITPFGLFEFPYMSFGLRNAGQTFQRFVDGMVRGLDFCYPYVDDILVFSRSTSEHKEHLRILFQRLREFGIVINPSKCVFGAPEVTFLGHCINAQGTRPPKNRIEALLDFPAPKTVQAMRRFLGMINYYRRFLPGAASHQAALIDALTKINGKGSKPFPWSPKLLEEFEACKKSLSLATSLAHPDSTAKLGLFTDASSTHVGAALQQMVNNQWEPIAFFSKKLTPRQSTWPAYYRELLGVYEAVQHFRHILEVQHATIYTDHKPLVYAFSQRREKLPPAQLNQLSFISQFTTDVVHIKGTDNVVADAMSRVDAISLLTGDFRELAAAQQADEEVQELVKNCSSSLKLENIPIPDMLWTVKVNEVCKGKRLFLILMGFG</sequence>
<keyword evidence="1" id="KW-0511">Multifunctional enzyme</keyword>
<feature type="compositionally biased region" description="Basic residues" evidence="2">
    <location>
        <begin position="215"/>
        <end position="229"/>
    </location>
</feature>
<evidence type="ECO:0000256" key="1">
    <source>
        <dbReference type="ARBA" id="ARBA00023268"/>
    </source>
</evidence>
<dbReference type="InterPro" id="IPR055469">
    <property type="entry name" value="DUF7041"/>
</dbReference>
<dbReference type="CDD" id="cd09274">
    <property type="entry name" value="RNase_HI_RT_Ty3"/>
    <property type="match status" value="1"/>
</dbReference>
<dbReference type="Gene3D" id="3.10.10.10">
    <property type="entry name" value="HIV Type 1 Reverse Transcriptase, subunit A, domain 1"/>
    <property type="match status" value="1"/>
</dbReference>